<protein>
    <submittedName>
        <fullName evidence="1">Uncharacterized protein</fullName>
    </submittedName>
</protein>
<evidence type="ECO:0000313" key="2">
    <source>
        <dbReference type="Proteomes" id="UP001628192"/>
    </source>
</evidence>
<dbReference type="Proteomes" id="UP001628192">
    <property type="component" value="Unassembled WGS sequence"/>
</dbReference>
<sequence length="74" mass="8062">MQGMGFDGIEFFGSQGAGFLQDGIRNMHFTDIVQHCVLSYGFCGHAVKTECCLAVPHNCLRTGAILTFYSDISP</sequence>
<reference evidence="1 2" key="1">
    <citation type="journal article" date="2025" name="Int. J. Syst. Evol. Microbiol.">
        <title>Desulfovibrio falkowii sp. nov., Porphyromonas miyakawae sp. nov., Mediterraneibacter flintii sp. nov. and Owariibacterium komagatae gen. nov., sp. nov., isolated from human faeces.</title>
        <authorList>
            <person name="Hamaguchi T."/>
            <person name="Ohara M."/>
            <person name="Hisatomi A."/>
            <person name="Sekiguchi K."/>
            <person name="Takeda J.I."/>
            <person name="Ueyama J."/>
            <person name="Ito M."/>
            <person name="Nishiwaki H."/>
            <person name="Ogi T."/>
            <person name="Hirayama M."/>
            <person name="Ohkuma M."/>
            <person name="Sakamoto M."/>
            <person name="Ohno K."/>
        </authorList>
    </citation>
    <scope>NUCLEOTIDE SEQUENCE [LARGE SCALE GENOMIC DNA]</scope>
    <source>
        <strain evidence="1 2">13CB8C</strain>
    </source>
</reference>
<name>A0ABQ0EAS4_9BACT</name>
<accession>A0ABQ0EAS4</accession>
<comment type="caution">
    <text evidence="1">The sequence shown here is derived from an EMBL/GenBank/DDBJ whole genome shotgun (WGS) entry which is preliminary data.</text>
</comment>
<evidence type="ECO:0000313" key="1">
    <source>
        <dbReference type="EMBL" id="GAB1254914.1"/>
    </source>
</evidence>
<keyword evidence="2" id="KW-1185">Reference proteome</keyword>
<organism evidence="1 2">
    <name type="scientific">Desulfovibrio falkowii</name>
    <dbReference type="NCBI Taxonomy" id="3136602"/>
    <lineage>
        <taxon>Bacteria</taxon>
        <taxon>Pseudomonadati</taxon>
        <taxon>Thermodesulfobacteriota</taxon>
        <taxon>Desulfovibrionia</taxon>
        <taxon>Desulfovibrionales</taxon>
        <taxon>Desulfovibrionaceae</taxon>
        <taxon>Desulfovibrio</taxon>
    </lineage>
</organism>
<dbReference type="EMBL" id="BAAFSG010000001">
    <property type="protein sequence ID" value="GAB1254914.1"/>
    <property type="molecule type" value="Genomic_DNA"/>
</dbReference>
<proteinExistence type="predicted"/>
<gene>
    <name evidence="1" type="ORF">Defa_24010</name>
</gene>